<dbReference type="Proteomes" id="UP000607281">
    <property type="component" value="Unassembled WGS sequence"/>
</dbReference>
<reference evidence="1 2" key="1">
    <citation type="journal article" date="2020" name="ISME J.">
        <title>Comparative genomics reveals insights into cyanobacterial evolution and habitat adaptation.</title>
        <authorList>
            <person name="Chen M.Y."/>
            <person name="Teng W.K."/>
            <person name="Zhao L."/>
            <person name="Hu C.X."/>
            <person name="Zhou Y.K."/>
            <person name="Han B.P."/>
            <person name="Song L.R."/>
            <person name="Shu W.S."/>
        </authorList>
    </citation>
    <scope>NUCLEOTIDE SEQUENCE [LARGE SCALE GENOMIC DNA]</scope>
    <source>
        <strain evidence="1 2">FACHB-260</strain>
    </source>
</reference>
<dbReference type="EMBL" id="JACJRF010000012">
    <property type="protein sequence ID" value="MBD2344385.1"/>
    <property type="molecule type" value="Genomic_DNA"/>
</dbReference>
<protein>
    <submittedName>
        <fullName evidence="1">Uncharacterized protein</fullName>
    </submittedName>
</protein>
<sequence length="47" mass="4892">MDTAVTAGVLGKELILTAFAGLATSRIDAINTGQASKTSLTKYIIHQ</sequence>
<proteinExistence type="predicted"/>
<gene>
    <name evidence="1" type="ORF">H6G18_09525</name>
</gene>
<accession>A0ABR8CRG8</accession>
<evidence type="ECO:0000313" key="2">
    <source>
        <dbReference type="Proteomes" id="UP000607281"/>
    </source>
</evidence>
<name>A0ABR8CRG8_9NOST</name>
<organism evidence="1 2">
    <name type="scientific">Anabaena subtropica FACHB-260</name>
    <dbReference type="NCBI Taxonomy" id="2692884"/>
    <lineage>
        <taxon>Bacteria</taxon>
        <taxon>Bacillati</taxon>
        <taxon>Cyanobacteriota</taxon>
        <taxon>Cyanophyceae</taxon>
        <taxon>Nostocales</taxon>
        <taxon>Nostocaceae</taxon>
        <taxon>Anabaena</taxon>
    </lineage>
</organism>
<comment type="caution">
    <text evidence="1">The sequence shown here is derived from an EMBL/GenBank/DDBJ whole genome shotgun (WGS) entry which is preliminary data.</text>
</comment>
<evidence type="ECO:0000313" key="1">
    <source>
        <dbReference type="EMBL" id="MBD2344385.1"/>
    </source>
</evidence>
<keyword evidence="2" id="KW-1185">Reference proteome</keyword>